<evidence type="ECO:0000313" key="1">
    <source>
        <dbReference type="EMBL" id="KAI0055185.1"/>
    </source>
</evidence>
<reference evidence="1" key="1">
    <citation type="submission" date="2021-03" db="EMBL/GenBank/DDBJ databases">
        <authorList>
            <consortium name="DOE Joint Genome Institute"/>
            <person name="Ahrendt S."/>
            <person name="Looney B.P."/>
            <person name="Miyauchi S."/>
            <person name="Morin E."/>
            <person name="Drula E."/>
            <person name="Courty P.E."/>
            <person name="Chicoki N."/>
            <person name="Fauchery L."/>
            <person name="Kohler A."/>
            <person name="Kuo A."/>
            <person name="Labutti K."/>
            <person name="Pangilinan J."/>
            <person name="Lipzen A."/>
            <person name="Riley R."/>
            <person name="Andreopoulos W."/>
            <person name="He G."/>
            <person name="Johnson J."/>
            <person name="Barry K.W."/>
            <person name="Grigoriev I.V."/>
            <person name="Nagy L."/>
            <person name="Hibbett D."/>
            <person name="Henrissat B."/>
            <person name="Matheny P.B."/>
            <person name="Labbe J."/>
            <person name="Martin F."/>
        </authorList>
    </citation>
    <scope>NUCLEOTIDE SEQUENCE</scope>
    <source>
        <strain evidence="1">HHB10654</strain>
    </source>
</reference>
<protein>
    <submittedName>
        <fullName evidence="1">Uncharacterized protein</fullName>
    </submittedName>
</protein>
<accession>A0ACB8SGX3</accession>
<keyword evidence="2" id="KW-1185">Reference proteome</keyword>
<dbReference type="Proteomes" id="UP000814140">
    <property type="component" value="Unassembled WGS sequence"/>
</dbReference>
<sequence>MSTVSSTSNESNLPSPPTRSSSVALFSPTEGGVYRDEDQAICLSQQPLDGLPLYLRNGGMKGFTAPLLHYGWMVDSEILIQFVLDNCPSAIVMSSQTFDEHQQLDVSWTLSTDYIIPSILKCLGAPNSPKIKIKVLFDSQGRENWGIVVGNNYTGVIGEESRAKLCEAFAPGQKGRWFLDIFRWKWTPKTTRRATKSLHLSPASLTSS</sequence>
<organism evidence="1 2">
    <name type="scientific">Artomyces pyxidatus</name>
    <dbReference type="NCBI Taxonomy" id="48021"/>
    <lineage>
        <taxon>Eukaryota</taxon>
        <taxon>Fungi</taxon>
        <taxon>Dikarya</taxon>
        <taxon>Basidiomycota</taxon>
        <taxon>Agaricomycotina</taxon>
        <taxon>Agaricomycetes</taxon>
        <taxon>Russulales</taxon>
        <taxon>Auriscalpiaceae</taxon>
        <taxon>Artomyces</taxon>
    </lineage>
</organism>
<gene>
    <name evidence="1" type="ORF">BV25DRAFT_285003</name>
</gene>
<evidence type="ECO:0000313" key="2">
    <source>
        <dbReference type="Proteomes" id="UP000814140"/>
    </source>
</evidence>
<dbReference type="EMBL" id="MU277306">
    <property type="protein sequence ID" value="KAI0055185.1"/>
    <property type="molecule type" value="Genomic_DNA"/>
</dbReference>
<name>A0ACB8SGX3_9AGAM</name>
<comment type="caution">
    <text evidence="1">The sequence shown here is derived from an EMBL/GenBank/DDBJ whole genome shotgun (WGS) entry which is preliminary data.</text>
</comment>
<proteinExistence type="predicted"/>
<reference evidence="1" key="2">
    <citation type="journal article" date="2022" name="New Phytol.">
        <title>Evolutionary transition to the ectomycorrhizal habit in the genomes of a hyperdiverse lineage of mushroom-forming fungi.</title>
        <authorList>
            <person name="Looney B."/>
            <person name="Miyauchi S."/>
            <person name="Morin E."/>
            <person name="Drula E."/>
            <person name="Courty P.E."/>
            <person name="Kohler A."/>
            <person name="Kuo A."/>
            <person name="LaButti K."/>
            <person name="Pangilinan J."/>
            <person name="Lipzen A."/>
            <person name="Riley R."/>
            <person name="Andreopoulos W."/>
            <person name="He G."/>
            <person name="Johnson J."/>
            <person name="Nolan M."/>
            <person name="Tritt A."/>
            <person name="Barry K.W."/>
            <person name="Grigoriev I.V."/>
            <person name="Nagy L.G."/>
            <person name="Hibbett D."/>
            <person name="Henrissat B."/>
            <person name="Matheny P.B."/>
            <person name="Labbe J."/>
            <person name="Martin F.M."/>
        </authorList>
    </citation>
    <scope>NUCLEOTIDE SEQUENCE</scope>
    <source>
        <strain evidence="1">HHB10654</strain>
    </source>
</reference>